<name>A0AAE0KVP8_9CHLO</name>
<dbReference type="EMBL" id="LGRX02016373">
    <property type="protein sequence ID" value="KAK3262219.1"/>
    <property type="molecule type" value="Genomic_DNA"/>
</dbReference>
<reference evidence="1 2" key="1">
    <citation type="journal article" date="2015" name="Genome Biol. Evol.">
        <title>Comparative Genomics of a Bacterivorous Green Alga Reveals Evolutionary Causalities and Consequences of Phago-Mixotrophic Mode of Nutrition.</title>
        <authorList>
            <person name="Burns J.A."/>
            <person name="Paasch A."/>
            <person name="Narechania A."/>
            <person name="Kim E."/>
        </authorList>
    </citation>
    <scope>NUCLEOTIDE SEQUENCE [LARGE SCALE GENOMIC DNA]</scope>
    <source>
        <strain evidence="1 2">PLY_AMNH</strain>
    </source>
</reference>
<protein>
    <submittedName>
        <fullName evidence="1">Uncharacterized protein</fullName>
    </submittedName>
</protein>
<organism evidence="1 2">
    <name type="scientific">Cymbomonas tetramitiformis</name>
    <dbReference type="NCBI Taxonomy" id="36881"/>
    <lineage>
        <taxon>Eukaryota</taxon>
        <taxon>Viridiplantae</taxon>
        <taxon>Chlorophyta</taxon>
        <taxon>Pyramimonadophyceae</taxon>
        <taxon>Pyramimonadales</taxon>
        <taxon>Pyramimonadaceae</taxon>
        <taxon>Cymbomonas</taxon>
    </lineage>
</organism>
<comment type="caution">
    <text evidence="1">The sequence shown here is derived from an EMBL/GenBank/DDBJ whole genome shotgun (WGS) entry which is preliminary data.</text>
</comment>
<sequence length="178" mass="19651">MPPKEDNEELLEGHDLADCPCPEVDIESSWRDDIEEFERGMQTDPVGTGVASTQSLTVGEIETQTDDHMMTQVASGVSSEMILPFLNRVMPMMEACLSEMDASDAFVEPEMNDDHMATVDVVHNLSMFNKAMDDQNPEDLKTTGVSWNSTGYVLAVSYGRFDVSGWCNSPGALCSWNL</sequence>
<dbReference type="Proteomes" id="UP001190700">
    <property type="component" value="Unassembled WGS sequence"/>
</dbReference>
<evidence type="ECO:0000313" key="1">
    <source>
        <dbReference type="EMBL" id="KAK3262219.1"/>
    </source>
</evidence>
<feature type="non-terminal residue" evidence="1">
    <location>
        <position position="178"/>
    </location>
</feature>
<dbReference type="AlphaFoldDB" id="A0AAE0KVP8"/>
<proteinExistence type="predicted"/>
<evidence type="ECO:0000313" key="2">
    <source>
        <dbReference type="Proteomes" id="UP001190700"/>
    </source>
</evidence>
<keyword evidence="2" id="KW-1185">Reference proteome</keyword>
<accession>A0AAE0KVP8</accession>
<gene>
    <name evidence="1" type="ORF">CYMTET_28908</name>
</gene>